<reference evidence="5" key="2">
    <citation type="journal article" date="2021" name="Mar. Drugs">
        <title>Genome Reduction and Secondary Metabolism of the Marine Sponge-Associated Cyanobacterium Leptothoe.</title>
        <authorList>
            <person name="Konstantinou D."/>
            <person name="Popin R.V."/>
            <person name="Fewer D.P."/>
            <person name="Sivonen K."/>
            <person name="Gkelis S."/>
        </authorList>
    </citation>
    <scope>NUCLEOTIDE SEQUENCE</scope>
    <source>
        <strain evidence="5">TAU-MAC 1115</strain>
    </source>
</reference>
<organism evidence="5 6">
    <name type="scientific">Leptothoe spongobia TAU-MAC 1115</name>
    <dbReference type="NCBI Taxonomy" id="1967444"/>
    <lineage>
        <taxon>Bacteria</taxon>
        <taxon>Bacillati</taxon>
        <taxon>Cyanobacteriota</taxon>
        <taxon>Cyanophyceae</taxon>
        <taxon>Nodosilineales</taxon>
        <taxon>Cymatolegaceae</taxon>
        <taxon>Leptothoe</taxon>
        <taxon>Leptothoe spongobia</taxon>
    </lineage>
</organism>
<reference evidence="5" key="1">
    <citation type="submission" date="2020-11" db="EMBL/GenBank/DDBJ databases">
        <authorList>
            <person name="Konstantinou D."/>
            <person name="Gkelis S."/>
            <person name="Popin R."/>
            <person name="Fewer D."/>
            <person name="Sivonen K."/>
        </authorList>
    </citation>
    <scope>NUCLEOTIDE SEQUENCE</scope>
    <source>
        <strain evidence="5">TAU-MAC 1115</strain>
    </source>
</reference>
<dbReference type="Pfam" id="PF00043">
    <property type="entry name" value="GST_C"/>
    <property type="match status" value="1"/>
</dbReference>
<feature type="domain" description="GST N-terminal" evidence="3">
    <location>
        <begin position="2"/>
        <end position="81"/>
    </location>
</feature>
<dbReference type="SUPFAM" id="SSF52833">
    <property type="entry name" value="Thioredoxin-like"/>
    <property type="match status" value="1"/>
</dbReference>
<dbReference type="EC" id="2.5.1.18" evidence="1"/>
<dbReference type="Pfam" id="PF13417">
    <property type="entry name" value="GST_N_3"/>
    <property type="match status" value="1"/>
</dbReference>
<dbReference type="PROSITE" id="PS50405">
    <property type="entry name" value="GST_CTER"/>
    <property type="match status" value="1"/>
</dbReference>
<dbReference type="GO" id="GO:0004364">
    <property type="term" value="F:glutathione transferase activity"/>
    <property type="evidence" value="ECO:0007669"/>
    <property type="project" value="UniProtKB-EC"/>
</dbReference>
<dbReference type="InterPro" id="IPR036282">
    <property type="entry name" value="Glutathione-S-Trfase_C_sf"/>
</dbReference>
<gene>
    <name evidence="5" type="ORF">IXB50_14295</name>
</gene>
<dbReference type="InterPro" id="IPR010987">
    <property type="entry name" value="Glutathione-S-Trfase_C-like"/>
</dbReference>
<sequence>MTQITLYGPAISTYVRTVRMILTETNTSYDLQPVDIFSDRSQEYLAKHPFGKVPALEVDGEILYETRAIVEYLDAVVGNHAFTPDEPMGQARMRQIMSIVDNYLYSPSISVITIQRLIVPSQGGQPDEAAIQAAVPKIQTALGAIEAIATCNPYLLGNMITLADLYLMPVMLYLSKTPEIDKVTGETPKLKSWWESINQRPSFLQVIG</sequence>
<dbReference type="InterPro" id="IPR040079">
    <property type="entry name" value="Glutathione_S-Trfase"/>
</dbReference>
<name>A0A947DGD5_9CYAN</name>
<evidence type="ECO:0000313" key="5">
    <source>
        <dbReference type="EMBL" id="MBT9316597.1"/>
    </source>
</evidence>
<dbReference type="SFLD" id="SFLDG00358">
    <property type="entry name" value="Main_(cytGST)"/>
    <property type="match status" value="1"/>
</dbReference>
<protein>
    <recommendedName>
        <fullName evidence="1">glutathione transferase</fullName>
        <ecNumber evidence="1">2.5.1.18</ecNumber>
    </recommendedName>
</protein>
<keyword evidence="2" id="KW-0808">Transferase</keyword>
<dbReference type="Proteomes" id="UP000717364">
    <property type="component" value="Unassembled WGS sequence"/>
</dbReference>
<comment type="caution">
    <text evidence="5">The sequence shown here is derived from an EMBL/GenBank/DDBJ whole genome shotgun (WGS) entry which is preliminary data.</text>
</comment>
<dbReference type="AlphaFoldDB" id="A0A947DGD5"/>
<dbReference type="RefSeq" id="WP_215609664.1">
    <property type="nucleotide sequence ID" value="NZ_JADOES010000029.1"/>
</dbReference>
<dbReference type="PROSITE" id="PS50404">
    <property type="entry name" value="GST_NTER"/>
    <property type="match status" value="1"/>
</dbReference>
<dbReference type="InterPro" id="IPR004045">
    <property type="entry name" value="Glutathione_S-Trfase_N"/>
</dbReference>
<evidence type="ECO:0000313" key="6">
    <source>
        <dbReference type="Proteomes" id="UP000717364"/>
    </source>
</evidence>
<dbReference type="GO" id="GO:0043295">
    <property type="term" value="F:glutathione binding"/>
    <property type="evidence" value="ECO:0007669"/>
    <property type="project" value="TreeGrafter"/>
</dbReference>
<evidence type="ECO:0000256" key="1">
    <source>
        <dbReference type="ARBA" id="ARBA00012452"/>
    </source>
</evidence>
<dbReference type="PANTHER" id="PTHR43900">
    <property type="entry name" value="GLUTATHIONE S-TRANSFERASE RHO"/>
    <property type="match status" value="1"/>
</dbReference>
<dbReference type="InterPro" id="IPR036249">
    <property type="entry name" value="Thioredoxin-like_sf"/>
</dbReference>
<dbReference type="InterPro" id="IPR004046">
    <property type="entry name" value="GST_C"/>
</dbReference>
<evidence type="ECO:0000256" key="2">
    <source>
        <dbReference type="ARBA" id="ARBA00022679"/>
    </source>
</evidence>
<feature type="domain" description="GST C-terminal" evidence="4">
    <location>
        <begin position="86"/>
        <end position="208"/>
    </location>
</feature>
<accession>A0A947DGD5</accession>
<dbReference type="EMBL" id="JADOES010000029">
    <property type="protein sequence ID" value="MBT9316597.1"/>
    <property type="molecule type" value="Genomic_DNA"/>
</dbReference>
<dbReference type="GO" id="GO:0005737">
    <property type="term" value="C:cytoplasm"/>
    <property type="evidence" value="ECO:0007669"/>
    <property type="project" value="TreeGrafter"/>
</dbReference>
<dbReference type="SUPFAM" id="SSF47616">
    <property type="entry name" value="GST C-terminal domain-like"/>
    <property type="match status" value="1"/>
</dbReference>
<dbReference type="SFLD" id="SFLDS00019">
    <property type="entry name" value="Glutathione_Transferase_(cytos"/>
    <property type="match status" value="1"/>
</dbReference>
<proteinExistence type="predicted"/>
<dbReference type="PANTHER" id="PTHR43900:SF3">
    <property type="entry name" value="GLUTATHIONE S-TRANSFERASE RHO"/>
    <property type="match status" value="1"/>
</dbReference>
<dbReference type="Gene3D" id="1.20.1050.10">
    <property type="match status" value="1"/>
</dbReference>
<dbReference type="Gene3D" id="3.40.30.10">
    <property type="entry name" value="Glutaredoxin"/>
    <property type="match status" value="1"/>
</dbReference>
<evidence type="ECO:0000259" key="3">
    <source>
        <dbReference type="PROSITE" id="PS50404"/>
    </source>
</evidence>
<evidence type="ECO:0000259" key="4">
    <source>
        <dbReference type="PROSITE" id="PS50405"/>
    </source>
</evidence>
<keyword evidence="6" id="KW-1185">Reference proteome</keyword>